<dbReference type="Proteomes" id="UP000076761">
    <property type="component" value="Unassembled WGS sequence"/>
</dbReference>
<dbReference type="Gene3D" id="3.10.310.10">
    <property type="entry name" value="Diaminopimelate Epimerase, Chain A, domain 1"/>
    <property type="match status" value="2"/>
</dbReference>
<sequence length="317" mass="34366">ATRPMLLDFVTLDVFTVRRYTGNPLAIVSVPSADALTREQKQAIAKEFDLSETVFMYPPSNEGVVPINIYTPRREVPFAGHPVVGSTYFLLGIGPLKRRKNAVLETLSGLTPITYDPSTSQAAVSVAHDVLIHKPYELGELSGKILGLLDADVVQLPGGGIAVASIVKGMTFLMIQVKDTEALGRIRGASQDIIIEGKGDRAGEKDWLGTYILVYCFVITEEKAENGVSVKKVRSRMFFSVGKEDPATGSAASTFSAWMSLTVAPSGEKEQRYEITQGVEIGRRSEIGVTVRKGENGIEKVLLHGQAVEVTEGRIKI</sequence>
<evidence type="ECO:0000256" key="1">
    <source>
        <dbReference type="PIRSR" id="PIRSR016184-1"/>
    </source>
</evidence>
<reference evidence="2 3" key="1">
    <citation type="journal article" date="2016" name="Mol. Biol. Evol.">
        <title>Comparative Genomics of Early-Diverging Mushroom-Forming Fungi Provides Insights into the Origins of Lignocellulose Decay Capabilities.</title>
        <authorList>
            <person name="Nagy L.G."/>
            <person name="Riley R."/>
            <person name="Tritt A."/>
            <person name="Adam C."/>
            <person name="Daum C."/>
            <person name="Floudas D."/>
            <person name="Sun H."/>
            <person name="Yadav J.S."/>
            <person name="Pangilinan J."/>
            <person name="Larsson K.H."/>
            <person name="Matsuura K."/>
            <person name="Barry K."/>
            <person name="Labutti K."/>
            <person name="Kuo R."/>
            <person name="Ohm R.A."/>
            <person name="Bhattacharya S.S."/>
            <person name="Shirouzu T."/>
            <person name="Yoshinaga Y."/>
            <person name="Martin F.M."/>
            <person name="Grigoriev I.V."/>
            <person name="Hibbett D.S."/>
        </authorList>
    </citation>
    <scope>NUCLEOTIDE SEQUENCE [LARGE SCALE GENOMIC DNA]</scope>
    <source>
        <strain evidence="2 3">HHB14362 ss-1</strain>
    </source>
</reference>
<accession>A0A165STS5</accession>
<protein>
    <submittedName>
        <fullName evidence="2">Diaminopimelate epimerase-like protein</fullName>
    </submittedName>
</protein>
<evidence type="ECO:0000313" key="2">
    <source>
        <dbReference type="EMBL" id="KZT25663.1"/>
    </source>
</evidence>
<dbReference type="Pfam" id="PF02567">
    <property type="entry name" value="PhzC-PhzF"/>
    <property type="match status" value="1"/>
</dbReference>
<dbReference type="InterPro" id="IPR003719">
    <property type="entry name" value="Phenazine_PhzF-like"/>
</dbReference>
<dbReference type="FunCoup" id="A0A165STS5">
    <property type="interactions" value="371"/>
</dbReference>
<dbReference type="GO" id="GO:0016853">
    <property type="term" value="F:isomerase activity"/>
    <property type="evidence" value="ECO:0007669"/>
    <property type="project" value="TreeGrafter"/>
</dbReference>
<name>A0A165STS5_9AGAM</name>
<dbReference type="OrthoDB" id="75169at2759"/>
<keyword evidence="3" id="KW-1185">Reference proteome</keyword>
<dbReference type="AlphaFoldDB" id="A0A165STS5"/>
<feature type="non-terminal residue" evidence="2">
    <location>
        <position position="1"/>
    </location>
</feature>
<feature type="active site" evidence="1">
    <location>
        <position position="52"/>
    </location>
</feature>
<dbReference type="EMBL" id="KV425570">
    <property type="protein sequence ID" value="KZT25663.1"/>
    <property type="molecule type" value="Genomic_DNA"/>
</dbReference>
<dbReference type="NCBIfam" id="TIGR00654">
    <property type="entry name" value="PhzF_family"/>
    <property type="match status" value="1"/>
</dbReference>
<gene>
    <name evidence="2" type="ORF">NEOLEDRAFT_1064653</name>
</gene>
<evidence type="ECO:0000313" key="3">
    <source>
        <dbReference type="Proteomes" id="UP000076761"/>
    </source>
</evidence>
<dbReference type="PANTHER" id="PTHR13774">
    <property type="entry name" value="PHENAZINE BIOSYNTHESIS PROTEIN"/>
    <property type="match status" value="1"/>
</dbReference>
<dbReference type="SUPFAM" id="SSF54506">
    <property type="entry name" value="Diaminopimelate epimerase-like"/>
    <property type="match status" value="1"/>
</dbReference>
<dbReference type="InParanoid" id="A0A165STS5"/>
<dbReference type="GO" id="GO:0005737">
    <property type="term" value="C:cytoplasm"/>
    <property type="evidence" value="ECO:0007669"/>
    <property type="project" value="TreeGrafter"/>
</dbReference>
<organism evidence="2 3">
    <name type="scientific">Neolentinus lepideus HHB14362 ss-1</name>
    <dbReference type="NCBI Taxonomy" id="1314782"/>
    <lineage>
        <taxon>Eukaryota</taxon>
        <taxon>Fungi</taxon>
        <taxon>Dikarya</taxon>
        <taxon>Basidiomycota</taxon>
        <taxon>Agaricomycotina</taxon>
        <taxon>Agaricomycetes</taxon>
        <taxon>Gloeophyllales</taxon>
        <taxon>Gloeophyllaceae</taxon>
        <taxon>Neolentinus</taxon>
    </lineage>
</organism>
<dbReference type="STRING" id="1314782.A0A165STS5"/>
<dbReference type="PANTHER" id="PTHR13774:SF32">
    <property type="entry name" value="ANTISENSE-ENHANCING SEQUENCE 1"/>
    <property type="match status" value="1"/>
</dbReference>
<proteinExistence type="predicted"/>
<dbReference type="PIRSF" id="PIRSF016184">
    <property type="entry name" value="PhzC_PhzF"/>
    <property type="match status" value="1"/>
</dbReference>